<keyword evidence="4" id="KW-1003">Cell membrane</keyword>
<evidence type="ECO:0000313" key="13">
    <source>
        <dbReference type="EMBL" id="KAK2723338.1"/>
    </source>
</evidence>
<evidence type="ECO:0000256" key="6">
    <source>
        <dbReference type="ARBA" id="ARBA00022868"/>
    </source>
</evidence>
<evidence type="ECO:0000256" key="12">
    <source>
        <dbReference type="RuleBase" id="RU010713"/>
    </source>
</evidence>
<comment type="function">
    <text evidence="12">Structural component of the gap junctions.</text>
</comment>
<keyword evidence="9 12" id="KW-0406">Ion transport</keyword>
<proteinExistence type="inferred from homology"/>
<evidence type="ECO:0000256" key="9">
    <source>
        <dbReference type="ARBA" id="ARBA00023065"/>
    </source>
</evidence>
<dbReference type="PROSITE" id="PS51013">
    <property type="entry name" value="PANNEXIN"/>
    <property type="match status" value="1"/>
</dbReference>
<keyword evidence="6" id="KW-0303">Gap junction</keyword>
<keyword evidence="11 12" id="KW-0407">Ion channel</keyword>
<comment type="caution">
    <text evidence="13">The sequence shown here is derived from an EMBL/GenBank/DDBJ whole genome shotgun (WGS) entry which is preliminary data.</text>
</comment>
<dbReference type="GO" id="GO:0005886">
    <property type="term" value="C:plasma membrane"/>
    <property type="evidence" value="ECO:0007669"/>
    <property type="project" value="UniProtKB-SubCell"/>
</dbReference>
<evidence type="ECO:0000256" key="5">
    <source>
        <dbReference type="ARBA" id="ARBA00022692"/>
    </source>
</evidence>
<dbReference type="Proteomes" id="UP001187531">
    <property type="component" value="Unassembled WGS sequence"/>
</dbReference>
<keyword evidence="3 12" id="KW-0813">Transport</keyword>
<comment type="subcellular location">
    <subcellularLocation>
        <location evidence="1">Cell junction</location>
        <location evidence="1">Gap junction</location>
    </subcellularLocation>
    <subcellularLocation>
        <location evidence="2 12">Cell membrane</location>
        <topology evidence="2 12">Multi-pass membrane protein</topology>
    </subcellularLocation>
</comment>
<dbReference type="InterPro" id="IPR000990">
    <property type="entry name" value="Innexin"/>
</dbReference>
<dbReference type="PRINTS" id="PR01262">
    <property type="entry name" value="INNEXIN"/>
</dbReference>
<dbReference type="Pfam" id="PF00876">
    <property type="entry name" value="Innexin"/>
    <property type="match status" value="1"/>
</dbReference>
<evidence type="ECO:0000256" key="1">
    <source>
        <dbReference type="ARBA" id="ARBA00004610"/>
    </source>
</evidence>
<reference evidence="13" key="1">
    <citation type="submission" date="2023-07" db="EMBL/GenBank/DDBJ databases">
        <title>Chromosome-level genome assembly of Artemia franciscana.</title>
        <authorList>
            <person name="Jo E."/>
        </authorList>
    </citation>
    <scope>NUCLEOTIDE SEQUENCE</scope>
    <source>
        <tissue evidence="13">Whole body</tissue>
    </source>
</reference>
<protein>
    <recommendedName>
        <fullName evidence="12">Innexin</fullName>
    </recommendedName>
</protein>
<evidence type="ECO:0000256" key="4">
    <source>
        <dbReference type="ARBA" id="ARBA00022475"/>
    </source>
</evidence>
<dbReference type="GO" id="GO:0007602">
    <property type="term" value="P:phototransduction"/>
    <property type="evidence" value="ECO:0007669"/>
    <property type="project" value="TreeGrafter"/>
</dbReference>
<evidence type="ECO:0000256" key="10">
    <source>
        <dbReference type="ARBA" id="ARBA00023136"/>
    </source>
</evidence>
<keyword evidence="7" id="KW-0965">Cell junction</keyword>
<keyword evidence="14" id="KW-1185">Reference proteome</keyword>
<evidence type="ECO:0000256" key="8">
    <source>
        <dbReference type="ARBA" id="ARBA00022989"/>
    </source>
</evidence>
<dbReference type="EMBL" id="JAVRJZ010000004">
    <property type="protein sequence ID" value="KAK2723338.1"/>
    <property type="molecule type" value="Genomic_DNA"/>
</dbReference>
<dbReference type="GO" id="GO:0005921">
    <property type="term" value="C:gap junction"/>
    <property type="evidence" value="ECO:0007669"/>
    <property type="project" value="UniProtKB-SubCell"/>
</dbReference>
<dbReference type="PANTHER" id="PTHR11893">
    <property type="entry name" value="INNEXIN"/>
    <property type="match status" value="1"/>
</dbReference>
<keyword evidence="5 12" id="KW-0812">Transmembrane</keyword>
<sequence length="138" mass="15854">MRFNHLHEVWRFTEEEPERRVDPMAKVFPKITKCTFHKYGASGTVQRFHGLCVLPLNIVNEKIYVFLWFWLIITATMSGLALVYIIGVACSGDVRRHLLRAQARLANTADVDVINEQCMIGDCFVLVLLGKNMELLET</sequence>
<dbReference type="AlphaFoldDB" id="A0AA88I5T8"/>
<comment type="caution">
    <text evidence="12">Lacks conserved residue(s) required for the propagation of feature annotation.</text>
</comment>
<organism evidence="13 14">
    <name type="scientific">Artemia franciscana</name>
    <name type="common">Brine shrimp</name>
    <name type="synonym">Artemia sanfranciscana</name>
    <dbReference type="NCBI Taxonomy" id="6661"/>
    <lineage>
        <taxon>Eukaryota</taxon>
        <taxon>Metazoa</taxon>
        <taxon>Ecdysozoa</taxon>
        <taxon>Arthropoda</taxon>
        <taxon>Crustacea</taxon>
        <taxon>Branchiopoda</taxon>
        <taxon>Anostraca</taxon>
        <taxon>Artemiidae</taxon>
        <taxon>Artemia</taxon>
    </lineage>
</organism>
<evidence type="ECO:0000256" key="2">
    <source>
        <dbReference type="ARBA" id="ARBA00004651"/>
    </source>
</evidence>
<dbReference type="PANTHER" id="PTHR11893:SF41">
    <property type="entry name" value="INNEXIN INX2"/>
    <property type="match status" value="1"/>
</dbReference>
<keyword evidence="10 12" id="KW-0472">Membrane</keyword>
<evidence type="ECO:0000313" key="14">
    <source>
        <dbReference type="Proteomes" id="UP001187531"/>
    </source>
</evidence>
<name>A0AA88I5T8_ARTSF</name>
<evidence type="ECO:0000256" key="11">
    <source>
        <dbReference type="ARBA" id="ARBA00023303"/>
    </source>
</evidence>
<comment type="similarity">
    <text evidence="12">Belongs to the pannexin family.</text>
</comment>
<dbReference type="GO" id="GO:0005243">
    <property type="term" value="F:gap junction channel activity"/>
    <property type="evidence" value="ECO:0007669"/>
    <property type="project" value="TreeGrafter"/>
</dbReference>
<dbReference type="GO" id="GO:0034220">
    <property type="term" value="P:monoatomic ion transmembrane transport"/>
    <property type="evidence" value="ECO:0007669"/>
    <property type="project" value="UniProtKB-KW"/>
</dbReference>
<evidence type="ECO:0000256" key="7">
    <source>
        <dbReference type="ARBA" id="ARBA00022949"/>
    </source>
</evidence>
<evidence type="ECO:0000256" key="3">
    <source>
        <dbReference type="ARBA" id="ARBA00022448"/>
    </source>
</evidence>
<gene>
    <name evidence="12" type="primary">inx</name>
    <name evidence="13" type="ORF">QYM36_001860</name>
</gene>
<feature type="transmembrane region" description="Helical" evidence="12">
    <location>
        <begin position="63"/>
        <end position="90"/>
    </location>
</feature>
<accession>A0AA88I5T8</accession>
<keyword evidence="8 12" id="KW-1133">Transmembrane helix</keyword>